<proteinExistence type="predicted"/>
<name>A0A059G8H6_9PROT</name>
<evidence type="ECO:0008006" key="3">
    <source>
        <dbReference type="Google" id="ProtNLM"/>
    </source>
</evidence>
<evidence type="ECO:0000313" key="1">
    <source>
        <dbReference type="EMBL" id="KDA03126.1"/>
    </source>
</evidence>
<keyword evidence="2" id="KW-1185">Reference proteome</keyword>
<evidence type="ECO:0000313" key="2">
    <source>
        <dbReference type="Proteomes" id="UP000024942"/>
    </source>
</evidence>
<dbReference type="InterPro" id="IPR019285">
    <property type="entry name" value="DUF2336"/>
</dbReference>
<sequence length="400" mass="44533">MDDMEAQMNSPKGGRARDALFRRLLDLVAMPASRLAHQDRNMVGDILLDMLFHATTEERSLCASRLATSREAPRRLLRYLAQCSFEIAQPLLEQNEAFDACDLSEIVESTSTEHRMAIARRKVVAPGVSAALAEHGEPHVVRELVANPGALLPESALDKLLTRSRDESQLCALMVERLELRPSQAMAMFWWSDGATRRKILQRHAADRLEVIETCKDVFEMMAAEKWADPVARKALQLIERRQRNREALERSPFDSLESAINSAAMEGMNAELAQEIGYLCGIKPVTIAKILSDNGGEGLAVLCKATGVKRDFLPVLWASLRRPLEIDNDEMHPQFAIVAETYEILTVAKAQTTLRYWNWSLSSAFSPQALREAQASGAPANEEAAFSTSQRTARLVFGS</sequence>
<dbReference type="STRING" id="1280953.HOC_06968"/>
<dbReference type="Proteomes" id="UP000024942">
    <property type="component" value="Unassembled WGS sequence"/>
</dbReference>
<gene>
    <name evidence="1" type="ORF">HOC_06968</name>
</gene>
<dbReference type="eggNOG" id="COG5330">
    <property type="taxonomic scope" value="Bacteria"/>
</dbReference>
<dbReference type="Pfam" id="PF10098">
    <property type="entry name" value="DUF2336"/>
    <property type="match status" value="1"/>
</dbReference>
<reference evidence="1 2" key="1">
    <citation type="journal article" date="2014" name="Antonie Van Leeuwenhoek">
        <title>Hyphomonas beringensis sp. nov. and Hyphomonas chukchiensis sp. nov., isolated from surface seawater of the Bering Sea and Chukchi Sea.</title>
        <authorList>
            <person name="Li C."/>
            <person name="Lai Q."/>
            <person name="Li G."/>
            <person name="Dong C."/>
            <person name="Wang J."/>
            <person name="Liao Y."/>
            <person name="Shao Z."/>
        </authorList>
    </citation>
    <scope>NUCLEOTIDE SEQUENCE [LARGE SCALE GENOMIC DNA]</scope>
    <source>
        <strain evidence="1 2">SCH89</strain>
    </source>
</reference>
<accession>A0A059G8H6</accession>
<comment type="caution">
    <text evidence="1">The sequence shown here is derived from an EMBL/GenBank/DDBJ whole genome shotgun (WGS) entry which is preliminary data.</text>
</comment>
<dbReference type="PATRIC" id="fig|1280953.3.peg.1412"/>
<dbReference type="EMBL" id="ARYL01000008">
    <property type="protein sequence ID" value="KDA03126.1"/>
    <property type="molecule type" value="Genomic_DNA"/>
</dbReference>
<dbReference type="AlphaFoldDB" id="A0A059G8H6"/>
<protein>
    <recommendedName>
        <fullName evidence="3">DUF2336 domain-containing protein</fullName>
    </recommendedName>
</protein>
<organism evidence="1 2">
    <name type="scientific">Hyphomonas oceanitis SCH89</name>
    <dbReference type="NCBI Taxonomy" id="1280953"/>
    <lineage>
        <taxon>Bacteria</taxon>
        <taxon>Pseudomonadati</taxon>
        <taxon>Pseudomonadota</taxon>
        <taxon>Alphaproteobacteria</taxon>
        <taxon>Hyphomonadales</taxon>
        <taxon>Hyphomonadaceae</taxon>
        <taxon>Hyphomonas</taxon>
    </lineage>
</organism>